<reference evidence="2" key="1">
    <citation type="submission" date="2023-10" db="EMBL/GenBank/DDBJ databases">
        <title>Genome assemblies of two species of porcelain crab, Petrolisthes cinctipes and Petrolisthes manimaculis (Anomura: Porcellanidae).</title>
        <authorList>
            <person name="Angst P."/>
        </authorList>
    </citation>
    <scope>NUCLEOTIDE SEQUENCE</scope>
    <source>
        <strain evidence="2">PB745_01</strain>
        <tissue evidence="2">Gill</tissue>
    </source>
</reference>
<feature type="compositionally biased region" description="Polar residues" evidence="1">
    <location>
        <begin position="23"/>
        <end position="32"/>
    </location>
</feature>
<proteinExistence type="predicted"/>
<sequence>MHTQQQKPPPPPPPQPPKEGTERTTTAITSSAEPPHIPRSRRDNERGRLQLDLDHLITHTRLYLSPPALISHLKPTSLSSSPHLSPQALISLLKPSSLTSSPHLSPQALICHLKPTSLTSSPHLSLFRPHTCHPSALVTHYPVCHTCHSSALTPVTLPPSHLSNLSCPS</sequence>
<dbReference type="Proteomes" id="UP001286313">
    <property type="component" value="Unassembled WGS sequence"/>
</dbReference>
<comment type="caution">
    <text evidence="2">The sequence shown here is derived from an EMBL/GenBank/DDBJ whole genome shotgun (WGS) entry which is preliminary data.</text>
</comment>
<gene>
    <name evidence="2" type="ORF">Pcinc_037688</name>
</gene>
<feature type="compositionally biased region" description="Pro residues" evidence="1">
    <location>
        <begin position="7"/>
        <end position="17"/>
    </location>
</feature>
<organism evidence="2 3">
    <name type="scientific">Petrolisthes cinctipes</name>
    <name type="common">Flat porcelain crab</name>
    <dbReference type="NCBI Taxonomy" id="88211"/>
    <lineage>
        <taxon>Eukaryota</taxon>
        <taxon>Metazoa</taxon>
        <taxon>Ecdysozoa</taxon>
        <taxon>Arthropoda</taxon>
        <taxon>Crustacea</taxon>
        <taxon>Multicrustacea</taxon>
        <taxon>Malacostraca</taxon>
        <taxon>Eumalacostraca</taxon>
        <taxon>Eucarida</taxon>
        <taxon>Decapoda</taxon>
        <taxon>Pleocyemata</taxon>
        <taxon>Anomura</taxon>
        <taxon>Galatheoidea</taxon>
        <taxon>Porcellanidae</taxon>
        <taxon>Petrolisthes</taxon>
    </lineage>
</organism>
<dbReference type="AlphaFoldDB" id="A0AAE1BT15"/>
<protein>
    <submittedName>
        <fullName evidence="2">Uncharacterized protein</fullName>
    </submittedName>
</protein>
<evidence type="ECO:0000313" key="3">
    <source>
        <dbReference type="Proteomes" id="UP001286313"/>
    </source>
</evidence>
<feature type="region of interest" description="Disordered" evidence="1">
    <location>
        <begin position="1"/>
        <end position="45"/>
    </location>
</feature>
<keyword evidence="3" id="KW-1185">Reference proteome</keyword>
<evidence type="ECO:0000256" key="1">
    <source>
        <dbReference type="SAM" id="MobiDB-lite"/>
    </source>
</evidence>
<name>A0AAE1BT15_PETCI</name>
<accession>A0AAE1BT15</accession>
<dbReference type="EMBL" id="JAWQEG010006037">
    <property type="protein sequence ID" value="KAK3855948.1"/>
    <property type="molecule type" value="Genomic_DNA"/>
</dbReference>
<evidence type="ECO:0000313" key="2">
    <source>
        <dbReference type="EMBL" id="KAK3855948.1"/>
    </source>
</evidence>